<reference evidence="6 7" key="1">
    <citation type="submission" date="2020-02" db="EMBL/GenBank/DDBJ databases">
        <title>Pseudoroseicyclus tamarix, sp. nov., isolated from offshore sediment of a Tamarix chinensis forest.</title>
        <authorList>
            <person name="Gai Y."/>
        </authorList>
    </citation>
    <scope>NUCLEOTIDE SEQUENCE [LARGE SCALE GENOMIC DNA]</scope>
    <source>
        <strain evidence="6 7">CLL3-39</strain>
    </source>
</reference>
<organism evidence="6 7">
    <name type="scientific">Pseudoroseicyclus tamaricis</name>
    <dbReference type="NCBI Taxonomy" id="2705421"/>
    <lineage>
        <taxon>Bacteria</taxon>
        <taxon>Pseudomonadati</taxon>
        <taxon>Pseudomonadota</taxon>
        <taxon>Alphaproteobacteria</taxon>
        <taxon>Rhodobacterales</taxon>
        <taxon>Paracoccaceae</taxon>
        <taxon>Pseudoroseicyclus</taxon>
    </lineage>
</organism>
<dbReference type="RefSeq" id="WP_163894308.1">
    <property type="nucleotide sequence ID" value="NZ_JAAFYS010000003.1"/>
</dbReference>
<comment type="caution">
    <text evidence="6">The sequence shown here is derived from an EMBL/GenBank/DDBJ whole genome shotgun (WGS) entry which is preliminary data.</text>
</comment>
<dbReference type="InterPro" id="IPR012147">
    <property type="entry name" value="P_Ac_Bu_trans"/>
</dbReference>
<keyword evidence="3" id="KW-0012">Acyltransferase</keyword>
<dbReference type="InterPro" id="IPR002505">
    <property type="entry name" value="PTA_PTB"/>
</dbReference>
<keyword evidence="4" id="KW-1133">Transmembrane helix</keyword>
<sequence>MYPFLSTTQPHAPAALLARARARKRAPRVALVNAGAPHPLQGIREAADAGLAEPILIGDADKIRATAAEIGWDISHLALHHAPQDEAAPLAARLAREGEADAVMKGQIHTSTFLKALLPSAAGLREPGTRCGHVFHITMPGDDRPLLLTDAALNVDPDVETRKACLTQAVMLAQRLGVARPKAGILAPTEDPIPTVPNTMEAREIADWAAGALPEAIVEGPMALDLIFSDAAASAKSYASRVSGDADIMLVPNITSGNAIFKLMVLGMGCCAAGIVLGLKVPVLLTSRSQTAPARLASAALGAVMAP</sequence>
<feature type="domain" description="Phosphate acetyl/butaryl transferase" evidence="5">
    <location>
        <begin position="87"/>
        <end position="301"/>
    </location>
</feature>
<evidence type="ECO:0000256" key="1">
    <source>
        <dbReference type="ARBA" id="ARBA00005656"/>
    </source>
</evidence>
<proteinExistence type="inferred from homology"/>
<evidence type="ECO:0000256" key="2">
    <source>
        <dbReference type="ARBA" id="ARBA00022679"/>
    </source>
</evidence>
<dbReference type="GO" id="GO:0016746">
    <property type="term" value="F:acyltransferase activity"/>
    <property type="evidence" value="ECO:0007669"/>
    <property type="project" value="UniProtKB-KW"/>
</dbReference>
<name>A0A6B2K249_9RHOB</name>
<dbReference type="Gene3D" id="3.40.718.10">
    <property type="entry name" value="Isopropylmalate Dehydrogenase"/>
    <property type="match status" value="1"/>
</dbReference>
<dbReference type="Pfam" id="PF01515">
    <property type="entry name" value="PTA_PTB"/>
    <property type="match status" value="1"/>
</dbReference>
<evidence type="ECO:0000313" key="7">
    <source>
        <dbReference type="Proteomes" id="UP000474757"/>
    </source>
</evidence>
<protein>
    <submittedName>
        <fullName evidence="6">Phosphate acetyltransferase</fullName>
    </submittedName>
</protein>
<evidence type="ECO:0000259" key="5">
    <source>
        <dbReference type="Pfam" id="PF01515"/>
    </source>
</evidence>
<keyword evidence="2 6" id="KW-0808">Transferase</keyword>
<dbReference type="SUPFAM" id="SSF53659">
    <property type="entry name" value="Isocitrate/Isopropylmalate dehydrogenase-like"/>
    <property type="match status" value="1"/>
</dbReference>
<keyword evidence="4" id="KW-0812">Transmembrane</keyword>
<dbReference type="InterPro" id="IPR050500">
    <property type="entry name" value="Phos_Acetyltrans/Butyryltrans"/>
</dbReference>
<accession>A0A6B2K249</accession>
<gene>
    <name evidence="6" type="ORF">GZA08_12945</name>
</gene>
<dbReference type="AlphaFoldDB" id="A0A6B2K249"/>
<dbReference type="EMBL" id="JAAGAB010000003">
    <property type="protein sequence ID" value="NDV01872.1"/>
    <property type="molecule type" value="Genomic_DNA"/>
</dbReference>
<dbReference type="PIRSF" id="PIRSF000428">
    <property type="entry name" value="P_Ac_trans"/>
    <property type="match status" value="1"/>
</dbReference>
<evidence type="ECO:0000313" key="6">
    <source>
        <dbReference type="EMBL" id="NDV01872.1"/>
    </source>
</evidence>
<evidence type="ECO:0000256" key="4">
    <source>
        <dbReference type="SAM" id="Phobius"/>
    </source>
</evidence>
<evidence type="ECO:0000256" key="3">
    <source>
        <dbReference type="ARBA" id="ARBA00023315"/>
    </source>
</evidence>
<dbReference type="PANTHER" id="PTHR43356">
    <property type="entry name" value="PHOSPHATE ACETYLTRANSFERASE"/>
    <property type="match status" value="1"/>
</dbReference>
<feature type="transmembrane region" description="Helical" evidence="4">
    <location>
        <begin position="259"/>
        <end position="279"/>
    </location>
</feature>
<dbReference type="PANTHER" id="PTHR43356:SF2">
    <property type="entry name" value="PHOSPHATE ACETYLTRANSFERASE"/>
    <property type="match status" value="1"/>
</dbReference>
<keyword evidence="4" id="KW-0472">Membrane</keyword>
<comment type="similarity">
    <text evidence="1">Belongs to the phosphate acetyltransferase and butyryltransferase family.</text>
</comment>
<dbReference type="Proteomes" id="UP000474757">
    <property type="component" value="Unassembled WGS sequence"/>
</dbReference>
<keyword evidence="7" id="KW-1185">Reference proteome</keyword>